<comment type="caution">
    <text evidence="6">The sequence shown here is derived from an EMBL/GenBank/DDBJ whole genome shotgun (WGS) entry which is preliminary data.</text>
</comment>
<dbReference type="Proteomes" id="UP000624404">
    <property type="component" value="Unassembled WGS sequence"/>
</dbReference>
<dbReference type="PANTHER" id="PTHR15549">
    <property type="entry name" value="PAIRED IMMUNOGLOBULIN-LIKE TYPE 2 RECEPTOR"/>
    <property type="match status" value="1"/>
</dbReference>
<dbReference type="SUPFAM" id="SSF117281">
    <property type="entry name" value="Kelch motif"/>
    <property type="match status" value="1"/>
</dbReference>
<dbReference type="GO" id="GO:0071944">
    <property type="term" value="C:cell periphery"/>
    <property type="evidence" value="ECO:0007669"/>
    <property type="project" value="UniProtKB-ARBA"/>
</dbReference>
<gene>
    <name evidence="6" type="ORF">SCLTRI_LOCUS1110</name>
</gene>
<dbReference type="AlphaFoldDB" id="A0A8H2VN41"/>
<keyword evidence="7" id="KW-1185">Reference proteome</keyword>
<evidence type="ECO:0000256" key="4">
    <source>
        <dbReference type="ARBA" id="ARBA00023136"/>
    </source>
</evidence>
<dbReference type="InterPro" id="IPR011043">
    <property type="entry name" value="Gal_Oxase/kelch_b-propeller"/>
</dbReference>
<dbReference type="InterPro" id="IPR015915">
    <property type="entry name" value="Kelch-typ_b-propeller"/>
</dbReference>
<feature type="transmembrane region" description="Helical" evidence="5">
    <location>
        <begin position="475"/>
        <end position="497"/>
    </location>
</feature>
<keyword evidence="3 5" id="KW-1133">Transmembrane helix</keyword>
<name>A0A8H2VN41_9HELO</name>
<evidence type="ECO:0000256" key="1">
    <source>
        <dbReference type="ARBA" id="ARBA00004167"/>
    </source>
</evidence>
<dbReference type="InterPro" id="IPR051694">
    <property type="entry name" value="Immunoregulatory_rcpt-like"/>
</dbReference>
<keyword evidence="4 5" id="KW-0472">Membrane</keyword>
<reference evidence="6" key="1">
    <citation type="submission" date="2020-10" db="EMBL/GenBank/DDBJ databases">
        <authorList>
            <person name="Kusch S."/>
        </authorList>
    </citation>
    <scope>NUCLEOTIDE SEQUENCE</scope>
    <source>
        <strain evidence="6">SwB9</strain>
    </source>
</reference>
<evidence type="ECO:0000313" key="6">
    <source>
        <dbReference type="EMBL" id="CAD6441322.1"/>
    </source>
</evidence>
<dbReference type="OrthoDB" id="10251809at2759"/>
<dbReference type="GO" id="GO:0016020">
    <property type="term" value="C:membrane"/>
    <property type="evidence" value="ECO:0007669"/>
    <property type="project" value="UniProtKB-SubCell"/>
</dbReference>
<evidence type="ECO:0000256" key="2">
    <source>
        <dbReference type="ARBA" id="ARBA00022692"/>
    </source>
</evidence>
<evidence type="ECO:0000256" key="5">
    <source>
        <dbReference type="SAM" id="Phobius"/>
    </source>
</evidence>
<dbReference type="PANTHER" id="PTHR15549:SF27">
    <property type="entry name" value="CHITIN-BINDING TYPE-1 DOMAIN-CONTAINING PROTEIN"/>
    <property type="match status" value="1"/>
</dbReference>
<dbReference type="SUPFAM" id="SSF50965">
    <property type="entry name" value="Galactose oxidase, central domain"/>
    <property type="match status" value="1"/>
</dbReference>
<evidence type="ECO:0000256" key="3">
    <source>
        <dbReference type="ARBA" id="ARBA00022989"/>
    </source>
</evidence>
<protein>
    <submittedName>
        <fullName evidence="6">77d28b9d-94d3-4f4b-a9b7-990bf9d66d26</fullName>
    </submittedName>
</protein>
<evidence type="ECO:0000313" key="7">
    <source>
        <dbReference type="Proteomes" id="UP000624404"/>
    </source>
</evidence>
<proteinExistence type="predicted"/>
<accession>A0A8H2VN41</accession>
<sequence>MTSSNWNPTWLPSDLIEWWGQTSVVVGNWLYIDGGEIWGKSFSQDNSPLLCSFSIDLSSSWNTSDYAAQIFAHPNISRSGPEAADMMTRRPTMWYDPVQKSIFRFGGWSYYSPPVAVYWSPVNDQGNVNWTVKYTGGIHQSSSVASFSGFTSASYALWVATPNSYYSLGGNMVGSTDPGLVGLGNNSVPMTGIVEYNFEKELWTNSSSTDYGGTVFGGHSGFGSGGEGLYVPIFGQEGILVFLGGDAPFTQVTSSKGSNPVPMNQITIYDIQSRKFYLQSAGGDSIPFPRTNFCAVGAGSSENSTWEIFIYGGFHLGDINSFGLDKVYILTLPAFQWFEAPATGGTVRSSHHCQIIGQRQMLSIGGHGNDYDDQDPWKSGMGIFDITELTWGFNYDSDAAAYATPALITNYYNTSSRFPTFDNASLEAVIKYIQTNSSVTLNNSTAGPSSTNNSTHTSGGISYAGASSQKSNVGAIAGGIAGGVAVAILAILGYLFWRRRQKQEEINFAKLTYDSTSVLPANTTGMHEMDEQRRIAELNAGLRPEMDEQRGISELNGGVMWEMDGSCMANQRAGKISR</sequence>
<dbReference type="EMBL" id="CAJHIA010000004">
    <property type="protein sequence ID" value="CAD6441322.1"/>
    <property type="molecule type" value="Genomic_DNA"/>
</dbReference>
<organism evidence="6 7">
    <name type="scientific">Sclerotinia trifoliorum</name>
    <dbReference type="NCBI Taxonomy" id="28548"/>
    <lineage>
        <taxon>Eukaryota</taxon>
        <taxon>Fungi</taxon>
        <taxon>Dikarya</taxon>
        <taxon>Ascomycota</taxon>
        <taxon>Pezizomycotina</taxon>
        <taxon>Leotiomycetes</taxon>
        <taxon>Helotiales</taxon>
        <taxon>Sclerotiniaceae</taxon>
        <taxon>Sclerotinia</taxon>
    </lineage>
</organism>
<keyword evidence="2 5" id="KW-0812">Transmembrane</keyword>
<comment type="subcellular location">
    <subcellularLocation>
        <location evidence="1">Membrane</location>
        <topology evidence="1">Single-pass membrane protein</topology>
    </subcellularLocation>
</comment>